<dbReference type="PANTHER" id="PTHR42852:SF6">
    <property type="entry name" value="THIOL:DISULFIDE INTERCHANGE PROTEIN DSBE"/>
    <property type="match status" value="1"/>
</dbReference>
<proteinExistence type="inferred from homology"/>
<comment type="similarity">
    <text evidence="2">Belongs to the thioredoxin family. DsbE subfamily.</text>
</comment>
<dbReference type="InterPro" id="IPR013766">
    <property type="entry name" value="Thioredoxin_domain"/>
</dbReference>
<name>A0ABV7HQD5_9GAMM</name>
<dbReference type="PANTHER" id="PTHR42852">
    <property type="entry name" value="THIOL:DISULFIDE INTERCHANGE PROTEIN DSBE"/>
    <property type="match status" value="1"/>
</dbReference>
<keyword evidence="8" id="KW-1185">Reference proteome</keyword>
<keyword evidence="4" id="KW-1015">Disulfide bond</keyword>
<organism evidence="7 8">
    <name type="scientific">Gilvimarinus japonicus</name>
    <dbReference type="NCBI Taxonomy" id="1796469"/>
    <lineage>
        <taxon>Bacteria</taxon>
        <taxon>Pseudomonadati</taxon>
        <taxon>Pseudomonadota</taxon>
        <taxon>Gammaproteobacteria</taxon>
        <taxon>Cellvibrionales</taxon>
        <taxon>Cellvibrionaceae</taxon>
        <taxon>Gilvimarinus</taxon>
    </lineage>
</organism>
<evidence type="ECO:0000256" key="5">
    <source>
        <dbReference type="ARBA" id="ARBA00023284"/>
    </source>
</evidence>
<evidence type="ECO:0000313" key="7">
    <source>
        <dbReference type="EMBL" id="MFC3154928.1"/>
    </source>
</evidence>
<evidence type="ECO:0000313" key="8">
    <source>
        <dbReference type="Proteomes" id="UP001595548"/>
    </source>
</evidence>
<keyword evidence="5" id="KW-0676">Redox-active center</keyword>
<dbReference type="Gene3D" id="3.40.30.10">
    <property type="entry name" value="Glutaredoxin"/>
    <property type="match status" value="1"/>
</dbReference>
<dbReference type="CDD" id="cd03010">
    <property type="entry name" value="TlpA_like_DsbE"/>
    <property type="match status" value="1"/>
</dbReference>
<keyword evidence="3" id="KW-0201">Cytochrome c-type biogenesis</keyword>
<gene>
    <name evidence="7" type="ORF">ACFOEB_06905</name>
</gene>
<accession>A0ABV7HQD5</accession>
<sequence>MGRFKLFVPLIVLLILLPLFYVGLSLDPSAMPSALIGNPVPDFELTTLEDESRTVTAKQLRGEVLLLNVWATWCFACKAEHPYLVRLAEQEGVKIIGINYKDERAPAQKWLKDLHNPYEYSLFDNEGRLGLDLGVTGAPETYVIDREGVVRYRHIGVVDERVWQETLKPLYQSLSKN</sequence>
<evidence type="ECO:0000256" key="1">
    <source>
        <dbReference type="ARBA" id="ARBA00004383"/>
    </source>
</evidence>
<dbReference type="InterPro" id="IPR013740">
    <property type="entry name" value="Redoxin"/>
</dbReference>
<dbReference type="InterPro" id="IPR036249">
    <property type="entry name" value="Thioredoxin-like_sf"/>
</dbReference>
<dbReference type="Pfam" id="PF08534">
    <property type="entry name" value="Redoxin"/>
    <property type="match status" value="1"/>
</dbReference>
<dbReference type="InterPro" id="IPR050553">
    <property type="entry name" value="Thioredoxin_ResA/DsbE_sf"/>
</dbReference>
<evidence type="ECO:0000256" key="3">
    <source>
        <dbReference type="ARBA" id="ARBA00022748"/>
    </source>
</evidence>
<reference evidence="8" key="1">
    <citation type="journal article" date="2019" name="Int. J. Syst. Evol. Microbiol.">
        <title>The Global Catalogue of Microorganisms (GCM) 10K type strain sequencing project: providing services to taxonomists for standard genome sequencing and annotation.</title>
        <authorList>
            <consortium name="The Broad Institute Genomics Platform"/>
            <consortium name="The Broad Institute Genome Sequencing Center for Infectious Disease"/>
            <person name="Wu L."/>
            <person name="Ma J."/>
        </authorList>
    </citation>
    <scope>NUCLEOTIDE SEQUENCE [LARGE SCALE GENOMIC DNA]</scope>
    <source>
        <strain evidence="8">KCTC 52141</strain>
    </source>
</reference>
<protein>
    <submittedName>
        <fullName evidence="7">DsbE family thiol:disulfide interchange protein</fullName>
    </submittedName>
</protein>
<dbReference type="RefSeq" id="WP_339615085.1">
    <property type="nucleotide sequence ID" value="NZ_AP031500.1"/>
</dbReference>
<dbReference type="NCBIfam" id="TIGR00385">
    <property type="entry name" value="dsbE"/>
    <property type="match status" value="1"/>
</dbReference>
<comment type="caution">
    <text evidence="7">The sequence shown here is derived from an EMBL/GenBank/DDBJ whole genome shotgun (WGS) entry which is preliminary data.</text>
</comment>
<evidence type="ECO:0000256" key="2">
    <source>
        <dbReference type="ARBA" id="ARBA00007758"/>
    </source>
</evidence>
<feature type="domain" description="Thioredoxin" evidence="6">
    <location>
        <begin position="34"/>
        <end position="172"/>
    </location>
</feature>
<evidence type="ECO:0000259" key="6">
    <source>
        <dbReference type="PROSITE" id="PS51352"/>
    </source>
</evidence>
<evidence type="ECO:0000256" key="4">
    <source>
        <dbReference type="ARBA" id="ARBA00023157"/>
    </source>
</evidence>
<comment type="subcellular location">
    <subcellularLocation>
        <location evidence="1">Cell inner membrane</location>
        <topology evidence="1">Single-pass membrane protein</topology>
        <orientation evidence="1">Periplasmic side</orientation>
    </subcellularLocation>
</comment>
<dbReference type="InterPro" id="IPR004799">
    <property type="entry name" value="Periplasmic_diS_OxRdtase_DsbE"/>
</dbReference>
<dbReference type="PROSITE" id="PS51352">
    <property type="entry name" value="THIOREDOXIN_2"/>
    <property type="match status" value="1"/>
</dbReference>
<dbReference type="SUPFAM" id="SSF52833">
    <property type="entry name" value="Thioredoxin-like"/>
    <property type="match status" value="1"/>
</dbReference>
<dbReference type="Proteomes" id="UP001595548">
    <property type="component" value="Unassembled WGS sequence"/>
</dbReference>
<dbReference type="EMBL" id="JBHRTL010000006">
    <property type="protein sequence ID" value="MFC3154928.1"/>
    <property type="molecule type" value="Genomic_DNA"/>
</dbReference>